<keyword evidence="2" id="KW-1185">Reference proteome</keyword>
<accession>A0ABS0XZ91</accession>
<dbReference type="EMBL" id="JAELXT010000006">
    <property type="protein sequence ID" value="MBJ6125382.1"/>
    <property type="molecule type" value="Genomic_DNA"/>
</dbReference>
<proteinExistence type="predicted"/>
<organism evidence="1 2">
    <name type="scientific">Microvirga splendida</name>
    <dbReference type="NCBI Taxonomy" id="2795727"/>
    <lineage>
        <taxon>Bacteria</taxon>
        <taxon>Pseudomonadati</taxon>
        <taxon>Pseudomonadota</taxon>
        <taxon>Alphaproteobacteria</taxon>
        <taxon>Hyphomicrobiales</taxon>
        <taxon>Methylobacteriaceae</taxon>
        <taxon>Microvirga</taxon>
    </lineage>
</organism>
<dbReference type="Proteomes" id="UP000620670">
    <property type="component" value="Unassembled WGS sequence"/>
</dbReference>
<comment type="caution">
    <text evidence="1">The sequence shown here is derived from an EMBL/GenBank/DDBJ whole genome shotgun (WGS) entry which is preliminary data.</text>
</comment>
<sequence>MLGPHATAGFLAVGLTDALFSAAWNVAETAQSNRDAAVLGAWSGALASARGSADRMTEVAIAAIQLVAELEQENAILRRAIQYRDEALAARQ</sequence>
<evidence type="ECO:0000313" key="1">
    <source>
        <dbReference type="EMBL" id="MBJ6125382.1"/>
    </source>
</evidence>
<dbReference type="RefSeq" id="WP_199048197.1">
    <property type="nucleotide sequence ID" value="NZ_JAELXT010000006.1"/>
</dbReference>
<gene>
    <name evidence="1" type="ORF">JAO75_08150</name>
</gene>
<name>A0ABS0XZ91_9HYPH</name>
<reference evidence="2" key="1">
    <citation type="submission" date="2020-12" db="EMBL/GenBank/DDBJ databases">
        <title>Hymenobacter sp.</title>
        <authorList>
            <person name="Kim M.K."/>
        </authorList>
    </citation>
    <scope>NUCLEOTIDE SEQUENCE [LARGE SCALE GENOMIC DNA]</scope>
    <source>
        <strain evidence="2">BT325</strain>
    </source>
</reference>
<evidence type="ECO:0000313" key="2">
    <source>
        <dbReference type="Proteomes" id="UP000620670"/>
    </source>
</evidence>
<protein>
    <submittedName>
        <fullName evidence="1">Uncharacterized protein</fullName>
    </submittedName>
</protein>